<dbReference type="Gene3D" id="3.50.50.60">
    <property type="entry name" value="FAD/NAD(P)-binding domain"/>
    <property type="match status" value="1"/>
</dbReference>
<evidence type="ECO:0000313" key="2">
    <source>
        <dbReference type="EMBL" id="KCZ91045.1"/>
    </source>
</evidence>
<organism evidence="2 3">
    <name type="scientific">Hyphomonas jannaschiana VP2</name>
    <dbReference type="NCBI Taxonomy" id="1280952"/>
    <lineage>
        <taxon>Bacteria</taxon>
        <taxon>Pseudomonadati</taxon>
        <taxon>Pseudomonadota</taxon>
        <taxon>Alphaproteobacteria</taxon>
        <taxon>Hyphomonadales</taxon>
        <taxon>Hyphomonadaceae</taxon>
        <taxon>Hyphomonas</taxon>
    </lineage>
</organism>
<dbReference type="PATRIC" id="fig|1280952.3.peg.177"/>
<dbReference type="AlphaFoldDB" id="A0A059FK79"/>
<reference evidence="2 3" key="1">
    <citation type="journal article" date="2014" name="Antonie Van Leeuwenhoek">
        <title>Hyphomonas beringensis sp. nov. and Hyphomonas chukchiensis sp. nov., isolated from surface seawater of the Bering Sea and Chukchi Sea.</title>
        <authorList>
            <person name="Li C."/>
            <person name="Lai Q."/>
            <person name="Li G."/>
            <person name="Dong C."/>
            <person name="Wang J."/>
            <person name="Liao Y."/>
            <person name="Shao Z."/>
        </authorList>
    </citation>
    <scope>NUCLEOTIDE SEQUENCE [LARGE SCALE GENOMIC DNA]</scope>
    <source>
        <strain evidence="2 3">VP2</strain>
    </source>
</reference>
<sequence>MKPGGKRIAILGAGPAGLTIARLLMEQSDHSVTLYEKSHRVGGKSLSVRQGEDLIEFGTCYTIMSHRRVMKWMREQGITIQQIVPHKIDGVPARDFFNSGPGAPLAIQGISYVRARRKLLKALEADTPPQKALEEAATPAVDWLRARKLGKIEKMMMRTVTGMGYGDLKTVPIVHAMRWVDMDLILSGTLNKIYMPVEGWGEFWERLAKPMDVRLETHVRHIDRSGDQHLVVLDDGTEEKFDALICAMPVDRFSALLEPTEAERIVGDAIHWGGYATTLISSEDWFQEQIEYYSETCLPGVEPGLMMSARREGYDAGLGGHLYIANQLPGDYTGPELVEILREEVTRRGGTINAVIQQEIWEYFAEYDPDAIRKGLIARMRQMQGERRTWYTGATFSHESVANICIHNEALVPDMLKALG</sequence>
<dbReference type="RefSeq" id="WP_035577070.1">
    <property type="nucleotide sequence ID" value="NZ_ARYJ01000001.1"/>
</dbReference>
<dbReference type="Pfam" id="PF01593">
    <property type="entry name" value="Amino_oxidase"/>
    <property type="match status" value="1"/>
</dbReference>
<name>A0A059FK79_9PROT</name>
<dbReference type="STRING" id="1280952.HJA_00865"/>
<dbReference type="InterPro" id="IPR050464">
    <property type="entry name" value="Zeta_carotene_desat/Oxidored"/>
</dbReference>
<dbReference type="Gene3D" id="1.10.405.20">
    <property type="match status" value="1"/>
</dbReference>
<protein>
    <recommendedName>
        <fullName evidence="1">Amine oxidase domain-containing protein</fullName>
    </recommendedName>
</protein>
<dbReference type="SUPFAM" id="SSF51905">
    <property type="entry name" value="FAD/NAD(P)-binding domain"/>
    <property type="match status" value="1"/>
</dbReference>
<dbReference type="GO" id="GO:0016491">
    <property type="term" value="F:oxidoreductase activity"/>
    <property type="evidence" value="ECO:0007669"/>
    <property type="project" value="InterPro"/>
</dbReference>
<dbReference type="OrthoDB" id="9790219at2"/>
<dbReference type="EMBL" id="ARYJ01000001">
    <property type="protein sequence ID" value="KCZ91045.1"/>
    <property type="molecule type" value="Genomic_DNA"/>
</dbReference>
<gene>
    <name evidence="2" type="ORF">HJA_00865</name>
</gene>
<keyword evidence="3" id="KW-1185">Reference proteome</keyword>
<accession>A0A059FK79</accession>
<dbReference type="eggNOG" id="COG1232">
    <property type="taxonomic scope" value="Bacteria"/>
</dbReference>
<dbReference type="PANTHER" id="PTHR42923">
    <property type="entry name" value="PROTOPORPHYRINOGEN OXIDASE"/>
    <property type="match status" value="1"/>
</dbReference>
<dbReference type="Proteomes" id="UP000024816">
    <property type="component" value="Unassembled WGS sequence"/>
</dbReference>
<dbReference type="Gene3D" id="3.30.70.1990">
    <property type="match status" value="1"/>
</dbReference>
<proteinExistence type="predicted"/>
<dbReference type="InterPro" id="IPR036188">
    <property type="entry name" value="FAD/NAD-bd_sf"/>
</dbReference>
<evidence type="ECO:0000313" key="3">
    <source>
        <dbReference type="Proteomes" id="UP000024816"/>
    </source>
</evidence>
<feature type="domain" description="Amine oxidase" evidence="1">
    <location>
        <begin position="16"/>
        <end position="259"/>
    </location>
</feature>
<evidence type="ECO:0000259" key="1">
    <source>
        <dbReference type="Pfam" id="PF01593"/>
    </source>
</evidence>
<dbReference type="PRINTS" id="PR00419">
    <property type="entry name" value="ADXRDTASE"/>
</dbReference>
<comment type="caution">
    <text evidence="2">The sequence shown here is derived from an EMBL/GenBank/DDBJ whole genome shotgun (WGS) entry which is preliminary data.</text>
</comment>
<dbReference type="InterPro" id="IPR002937">
    <property type="entry name" value="Amino_oxidase"/>
</dbReference>